<sequence>MTLIWQCHMVCSMTSDSLPRARRRGPGRPAGSDAARTREHIMRAAFEVINDYGYAAATFQEIAKRAGLSRPTLNYYFAGRSELYATLLERAHEVVSACIGTAKQHEGTRVRLHAYIDAMVDTWQRDSAVVGFLVNVRLEEQRHPDLPAGTVAATREFLGDVVTEAIRRGELAADTDSAVLVDLLYSMVWGLGSHAVRQGCEVDLSAIAKQLHMVIDYGLLDGPGAGLCPAGKDTRGDTRGGVGGAQ</sequence>
<keyword evidence="3" id="KW-0804">Transcription</keyword>
<gene>
    <name evidence="6" type="ORF">FR943_14205</name>
</gene>
<name>A0ABS6KN92_9MYCO</name>
<evidence type="ECO:0000313" key="7">
    <source>
        <dbReference type="Proteomes" id="UP000812982"/>
    </source>
</evidence>
<feature type="domain" description="HTH tetR-type" evidence="5">
    <location>
        <begin position="35"/>
        <end position="95"/>
    </location>
</feature>
<dbReference type="PANTHER" id="PTHR30055:SF226">
    <property type="entry name" value="HTH-TYPE TRANSCRIPTIONAL REGULATOR PKSA"/>
    <property type="match status" value="1"/>
</dbReference>
<evidence type="ECO:0000256" key="3">
    <source>
        <dbReference type="ARBA" id="ARBA00023163"/>
    </source>
</evidence>
<dbReference type="PROSITE" id="PS50977">
    <property type="entry name" value="HTH_TETR_2"/>
    <property type="match status" value="1"/>
</dbReference>
<dbReference type="PRINTS" id="PR00455">
    <property type="entry name" value="HTHTETR"/>
</dbReference>
<protein>
    <submittedName>
        <fullName evidence="6">TetR/AcrR family transcriptional regulator</fullName>
    </submittedName>
</protein>
<dbReference type="SUPFAM" id="SSF48498">
    <property type="entry name" value="Tetracyclin repressor-like, C-terminal domain"/>
    <property type="match status" value="1"/>
</dbReference>
<keyword evidence="7" id="KW-1185">Reference proteome</keyword>
<dbReference type="Pfam" id="PF16859">
    <property type="entry name" value="TetR_C_11"/>
    <property type="match status" value="1"/>
</dbReference>
<organism evidence="6 7">
    <name type="scientific">[Mycobacterium] fortunisiensis</name>
    <dbReference type="NCBI Taxonomy" id="2600579"/>
    <lineage>
        <taxon>Bacteria</taxon>
        <taxon>Bacillati</taxon>
        <taxon>Actinomycetota</taxon>
        <taxon>Actinomycetes</taxon>
        <taxon>Mycobacteriales</taxon>
        <taxon>Mycobacteriaceae</taxon>
        <taxon>Mycolicibacterium</taxon>
    </lineage>
</organism>
<evidence type="ECO:0000259" key="5">
    <source>
        <dbReference type="PROSITE" id="PS50977"/>
    </source>
</evidence>
<dbReference type="InterPro" id="IPR036271">
    <property type="entry name" value="Tet_transcr_reg_TetR-rel_C_sf"/>
</dbReference>
<dbReference type="Pfam" id="PF00440">
    <property type="entry name" value="TetR_N"/>
    <property type="match status" value="1"/>
</dbReference>
<dbReference type="InterPro" id="IPR001647">
    <property type="entry name" value="HTH_TetR"/>
</dbReference>
<reference evidence="6 7" key="1">
    <citation type="journal article" date="2021" name="Sci. Rep.">
        <title>Phenotypic and genomic hallmarks of a novel, potentially pathogenic rapidly growing Mycobacterium species related to the Mycobacterium fortuitum complex.</title>
        <authorList>
            <person name="Gharbi R."/>
            <person name="Khanna V."/>
            <person name="Frigui W."/>
            <person name="Mhenni B."/>
            <person name="Brosch R."/>
            <person name="Mardassi H."/>
        </authorList>
    </citation>
    <scope>NUCLEOTIDE SEQUENCE [LARGE SCALE GENOMIC DNA]</scope>
    <source>
        <strain evidence="6 7">TNTM28</strain>
    </source>
</reference>
<feature type="DNA-binding region" description="H-T-H motif" evidence="4">
    <location>
        <begin position="58"/>
        <end position="77"/>
    </location>
</feature>
<proteinExistence type="predicted"/>
<dbReference type="InterPro" id="IPR009057">
    <property type="entry name" value="Homeodomain-like_sf"/>
</dbReference>
<dbReference type="SUPFAM" id="SSF46689">
    <property type="entry name" value="Homeodomain-like"/>
    <property type="match status" value="1"/>
</dbReference>
<evidence type="ECO:0000256" key="1">
    <source>
        <dbReference type="ARBA" id="ARBA00023015"/>
    </source>
</evidence>
<evidence type="ECO:0000256" key="2">
    <source>
        <dbReference type="ARBA" id="ARBA00023125"/>
    </source>
</evidence>
<keyword evidence="2 4" id="KW-0238">DNA-binding</keyword>
<evidence type="ECO:0000256" key="4">
    <source>
        <dbReference type="PROSITE-ProRule" id="PRU00335"/>
    </source>
</evidence>
<keyword evidence="1" id="KW-0805">Transcription regulation</keyword>
<dbReference type="Gene3D" id="1.10.357.10">
    <property type="entry name" value="Tetracycline Repressor, domain 2"/>
    <property type="match status" value="1"/>
</dbReference>
<dbReference type="InterPro" id="IPR011075">
    <property type="entry name" value="TetR_C"/>
</dbReference>
<accession>A0ABS6KN92</accession>
<dbReference type="PANTHER" id="PTHR30055">
    <property type="entry name" value="HTH-TYPE TRANSCRIPTIONAL REGULATOR RUTR"/>
    <property type="match status" value="1"/>
</dbReference>
<comment type="caution">
    <text evidence="6">The sequence shown here is derived from an EMBL/GenBank/DDBJ whole genome shotgun (WGS) entry which is preliminary data.</text>
</comment>
<evidence type="ECO:0000313" key="6">
    <source>
        <dbReference type="EMBL" id="MBU9764990.1"/>
    </source>
</evidence>
<dbReference type="EMBL" id="VOMB01000016">
    <property type="protein sequence ID" value="MBU9764990.1"/>
    <property type="molecule type" value="Genomic_DNA"/>
</dbReference>
<dbReference type="InterPro" id="IPR050109">
    <property type="entry name" value="HTH-type_TetR-like_transc_reg"/>
</dbReference>
<dbReference type="Proteomes" id="UP000812982">
    <property type="component" value="Unassembled WGS sequence"/>
</dbReference>